<evidence type="ECO:0000256" key="5">
    <source>
        <dbReference type="ARBA" id="ARBA00023136"/>
    </source>
</evidence>
<sequence>MNGLLMPLQYAFMQRGMIAAVLVGLLCAVIGCYVVLRSMAFLGDALAHAILPGVAIAYLVNGNLLVGALIAAILVALAIGFFTHGGTVREDTAIGILFSAALALGVALISSIRSYAVDLSHIIFGNVLGVGPNDLLLIAALTLIVLLAVVLLFRPFFVISFDPVMARTLRLPVGLLSNLLLVLLALTIVVSMQTVGIGLVAAMLVTPGATAYLLTRRLAPMMAIAAGIGVVSSIVGLYLSYYLNIVSGSAIVLVATVFFLLAFFFAPQKGWAWQRLHALRR</sequence>
<feature type="transmembrane region" description="Helical" evidence="7">
    <location>
        <begin position="65"/>
        <end position="82"/>
    </location>
</feature>
<dbReference type="FunFam" id="1.10.3470.10:FF:000003">
    <property type="entry name" value="Iron ABC transporter permease SitD"/>
    <property type="match status" value="1"/>
</dbReference>
<name>A0A0S7B9X4_9CHLR</name>
<evidence type="ECO:0000256" key="6">
    <source>
        <dbReference type="RuleBase" id="RU003943"/>
    </source>
</evidence>
<feature type="transmembrane region" description="Helical" evidence="7">
    <location>
        <begin position="94"/>
        <end position="115"/>
    </location>
</feature>
<comment type="similarity">
    <text evidence="2 6">Belongs to the ABC-3 integral membrane protein family.</text>
</comment>
<dbReference type="SUPFAM" id="SSF81345">
    <property type="entry name" value="ABC transporter involved in vitamin B12 uptake, BtuC"/>
    <property type="match status" value="1"/>
</dbReference>
<dbReference type="STRING" id="360412.LARV_01924"/>
<keyword evidence="5 7" id="KW-0472">Membrane</keyword>
<feature type="transmembrane region" description="Helical" evidence="7">
    <location>
        <begin position="41"/>
        <end position="59"/>
    </location>
</feature>
<feature type="transmembrane region" description="Helical" evidence="7">
    <location>
        <begin position="245"/>
        <end position="266"/>
    </location>
</feature>
<dbReference type="OrthoDB" id="9798540at2"/>
<dbReference type="PANTHER" id="PTHR30477:SF13">
    <property type="entry name" value="IRON TRANSPORT SYSTEM MEMBRANE PROTEIN HI_0360-RELATED"/>
    <property type="match status" value="1"/>
</dbReference>
<proteinExistence type="inferred from homology"/>
<comment type="subcellular location">
    <subcellularLocation>
        <location evidence="6">Cell membrane</location>
        <topology evidence="6">Multi-pass membrane protein</topology>
    </subcellularLocation>
    <subcellularLocation>
        <location evidence="1">Membrane</location>
        <topology evidence="1">Multi-pass membrane protein</topology>
    </subcellularLocation>
</comment>
<feature type="transmembrane region" description="Helical" evidence="7">
    <location>
        <begin position="195"/>
        <end position="214"/>
    </location>
</feature>
<keyword evidence="9" id="KW-1185">Reference proteome</keyword>
<dbReference type="Proteomes" id="UP000055060">
    <property type="component" value="Unassembled WGS sequence"/>
</dbReference>
<dbReference type="InterPro" id="IPR001626">
    <property type="entry name" value="ABC_TroCD"/>
</dbReference>
<keyword evidence="4 7" id="KW-1133">Transmembrane helix</keyword>
<dbReference type="GO" id="GO:0055085">
    <property type="term" value="P:transmembrane transport"/>
    <property type="evidence" value="ECO:0007669"/>
    <property type="project" value="InterPro"/>
</dbReference>
<evidence type="ECO:0000256" key="7">
    <source>
        <dbReference type="SAM" id="Phobius"/>
    </source>
</evidence>
<feature type="transmembrane region" description="Helical" evidence="7">
    <location>
        <begin position="12"/>
        <end position="36"/>
    </location>
</feature>
<evidence type="ECO:0000256" key="4">
    <source>
        <dbReference type="ARBA" id="ARBA00022989"/>
    </source>
</evidence>
<dbReference type="GO" id="GO:0071281">
    <property type="term" value="P:cellular response to iron ion"/>
    <property type="evidence" value="ECO:0007669"/>
    <property type="project" value="UniProtKB-ARBA"/>
</dbReference>
<gene>
    <name evidence="8" type="ORF">LARV_01924</name>
</gene>
<evidence type="ECO:0000256" key="3">
    <source>
        <dbReference type="ARBA" id="ARBA00022692"/>
    </source>
</evidence>
<accession>A0A0S7B9X4</accession>
<dbReference type="RefSeq" id="WP_075073445.1">
    <property type="nucleotide sequence ID" value="NZ_DF967972.1"/>
</dbReference>
<dbReference type="GO" id="GO:0010043">
    <property type="term" value="P:response to zinc ion"/>
    <property type="evidence" value="ECO:0007669"/>
    <property type="project" value="TreeGrafter"/>
</dbReference>
<dbReference type="AlphaFoldDB" id="A0A0S7B9X4"/>
<dbReference type="EMBL" id="DF967972">
    <property type="protein sequence ID" value="GAP14158.1"/>
    <property type="molecule type" value="Genomic_DNA"/>
</dbReference>
<evidence type="ECO:0000313" key="8">
    <source>
        <dbReference type="EMBL" id="GAP14158.1"/>
    </source>
</evidence>
<organism evidence="8">
    <name type="scientific">Longilinea arvoryzae</name>
    <dbReference type="NCBI Taxonomy" id="360412"/>
    <lineage>
        <taxon>Bacteria</taxon>
        <taxon>Bacillati</taxon>
        <taxon>Chloroflexota</taxon>
        <taxon>Anaerolineae</taxon>
        <taxon>Anaerolineales</taxon>
        <taxon>Anaerolineaceae</taxon>
        <taxon>Longilinea</taxon>
    </lineage>
</organism>
<dbReference type="Gene3D" id="1.10.3470.10">
    <property type="entry name" value="ABC transporter involved in vitamin B12 uptake, BtuC"/>
    <property type="match status" value="1"/>
</dbReference>
<reference evidence="8" key="1">
    <citation type="submission" date="2015-07" db="EMBL/GenBank/DDBJ databases">
        <title>Draft Genome Sequences of Anaerolinea thermolimosa IMO-1, Bellilinea caldifistulae GOMI-1, Leptolinea tardivitalis YMTK-2, Levilinea saccharolytica KIBI-1,Longilinea arvoryzae KOME-1, Previously Described as Members of the Anaerolineaceae (Chloroflexi).</title>
        <authorList>
            <person name="Sekiguchi Y."/>
            <person name="Ohashi A."/>
            <person name="Matsuura N."/>
            <person name="Tourlousse M.D."/>
        </authorList>
    </citation>
    <scope>NUCLEOTIDE SEQUENCE [LARGE SCALE GENOMIC DNA]</scope>
    <source>
        <strain evidence="8">KOME-1</strain>
    </source>
</reference>
<evidence type="ECO:0000256" key="1">
    <source>
        <dbReference type="ARBA" id="ARBA00004141"/>
    </source>
</evidence>
<feature type="transmembrane region" description="Helical" evidence="7">
    <location>
        <begin position="169"/>
        <end position="189"/>
    </location>
</feature>
<feature type="transmembrane region" description="Helical" evidence="7">
    <location>
        <begin position="221"/>
        <end position="239"/>
    </location>
</feature>
<dbReference type="CDD" id="cd06550">
    <property type="entry name" value="TM_ABC_iron-siderophores_like"/>
    <property type="match status" value="1"/>
</dbReference>
<keyword evidence="6" id="KW-0813">Transport</keyword>
<feature type="transmembrane region" description="Helical" evidence="7">
    <location>
        <begin position="135"/>
        <end position="157"/>
    </location>
</feature>
<keyword evidence="3 6" id="KW-0812">Transmembrane</keyword>
<dbReference type="InterPro" id="IPR037294">
    <property type="entry name" value="ABC_BtuC-like"/>
</dbReference>
<dbReference type="PANTHER" id="PTHR30477">
    <property type="entry name" value="ABC-TRANSPORTER METAL-BINDING PROTEIN"/>
    <property type="match status" value="1"/>
</dbReference>
<dbReference type="GO" id="GO:0043190">
    <property type="term" value="C:ATP-binding cassette (ABC) transporter complex"/>
    <property type="evidence" value="ECO:0007669"/>
    <property type="project" value="InterPro"/>
</dbReference>
<evidence type="ECO:0000313" key="9">
    <source>
        <dbReference type="Proteomes" id="UP000055060"/>
    </source>
</evidence>
<dbReference type="Pfam" id="PF00950">
    <property type="entry name" value="ABC-3"/>
    <property type="match status" value="1"/>
</dbReference>
<evidence type="ECO:0000256" key="2">
    <source>
        <dbReference type="ARBA" id="ARBA00008034"/>
    </source>
</evidence>
<protein>
    <submittedName>
        <fullName evidence="8">ABC-type Mn2+/Zn2+ transport system, permease component</fullName>
    </submittedName>
</protein>